<reference evidence="2 3" key="1">
    <citation type="journal article" date="2019" name="Nat. Med.">
        <title>A library of human gut bacterial isolates paired with longitudinal multiomics data enables mechanistic microbiome research.</title>
        <authorList>
            <person name="Poyet M."/>
            <person name="Groussin M."/>
            <person name="Gibbons S.M."/>
            <person name="Avila-Pacheco J."/>
            <person name="Jiang X."/>
            <person name="Kearney S.M."/>
            <person name="Perrotta A.R."/>
            <person name="Berdy B."/>
            <person name="Zhao S."/>
            <person name="Lieberman T.D."/>
            <person name="Swanson P.K."/>
            <person name="Smith M."/>
            <person name="Roesemann S."/>
            <person name="Alexander J.E."/>
            <person name="Rich S.A."/>
            <person name="Livny J."/>
            <person name="Vlamakis H."/>
            <person name="Clish C."/>
            <person name="Bullock K."/>
            <person name="Deik A."/>
            <person name="Scott J."/>
            <person name="Pierce K.A."/>
            <person name="Xavier R.J."/>
            <person name="Alm E.J."/>
        </authorList>
    </citation>
    <scope>NUCLEOTIDE SEQUENCE [LARGE SCALE GENOMIC DNA]</scope>
    <source>
        <strain evidence="2 3">BIOML-A9</strain>
    </source>
</reference>
<evidence type="ECO:0000313" key="2">
    <source>
        <dbReference type="EMBL" id="MRY96076.1"/>
    </source>
</evidence>
<name>A0A7K0H229_PARDI</name>
<sequence length="164" mass="18767">VKKYKSSTGSDKKAVVAVADTDTGEVFKTSFIRQIEVDEEQFTKLYLSNFAAFFDLSQAAIRVFGYFMTCMKPKNDLIIFNRKKCLEYTKYKTDKAVYKGLAELVKAEIIARGPADNLWFINPLIVFNGDRVTFAKTYVRKKTLAAQKKEEAEKRQLSLGFDEL</sequence>
<dbReference type="RefSeq" id="WP_154395527.1">
    <property type="nucleotide sequence ID" value="NZ_WKMY01000075.1"/>
</dbReference>
<dbReference type="AlphaFoldDB" id="A0A7K0H229"/>
<gene>
    <name evidence="2" type="ORF">GKD67_23200</name>
</gene>
<proteinExistence type="predicted"/>
<comment type="caution">
    <text evidence="2">The sequence shown here is derived from an EMBL/GenBank/DDBJ whole genome shotgun (WGS) entry which is preliminary data.</text>
</comment>
<evidence type="ECO:0000313" key="3">
    <source>
        <dbReference type="Proteomes" id="UP000461276"/>
    </source>
</evidence>
<dbReference type="InterPro" id="IPR008813">
    <property type="entry name" value="Plasmid_replication_RepL"/>
</dbReference>
<protein>
    <submittedName>
        <fullName evidence="2">RepA protein</fullName>
    </submittedName>
</protein>
<dbReference type="GO" id="GO:0006260">
    <property type="term" value="P:DNA replication"/>
    <property type="evidence" value="ECO:0007669"/>
    <property type="project" value="InterPro"/>
</dbReference>
<feature type="non-terminal residue" evidence="2">
    <location>
        <position position="1"/>
    </location>
</feature>
<dbReference type="EMBL" id="WKMY01000075">
    <property type="protein sequence ID" value="MRY96076.1"/>
    <property type="molecule type" value="Genomic_DNA"/>
</dbReference>
<evidence type="ECO:0000259" key="1">
    <source>
        <dbReference type="Pfam" id="PF05732"/>
    </source>
</evidence>
<dbReference type="GO" id="GO:0006276">
    <property type="term" value="P:plasmid maintenance"/>
    <property type="evidence" value="ECO:0007669"/>
    <property type="project" value="InterPro"/>
</dbReference>
<dbReference type="Pfam" id="PF05732">
    <property type="entry name" value="RepL"/>
    <property type="match status" value="1"/>
</dbReference>
<feature type="domain" description="Plasmid replication protein RepL" evidence="1">
    <location>
        <begin position="18"/>
        <end position="150"/>
    </location>
</feature>
<dbReference type="Proteomes" id="UP000461276">
    <property type="component" value="Unassembled WGS sequence"/>
</dbReference>
<accession>A0A7K0H229</accession>
<organism evidence="2 3">
    <name type="scientific">Parabacteroides distasonis</name>
    <dbReference type="NCBI Taxonomy" id="823"/>
    <lineage>
        <taxon>Bacteria</taxon>
        <taxon>Pseudomonadati</taxon>
        <taxon>Bacteroidota</taxon>
        <taxon>Bacteroidia</taxon>
        <taxon>Bacteroidales</taxon>
        <taxon>Tannerellaceae</taxon>
        <taxon>Parabacteroides</taxon>
    </lineage>
</organism>